<gene>
    <name evidence="2" type="ORF">NZD86_10205</name>
</gene>
<dbReference type="Pfam" id="PF07687">
    <property type="entry name" value="M20_dimer"/>
    <property type="match status" value="1"/>
</dbReference>
<reference evidence="2" key="1">
    <citation type="submission" date="2022-08" db="EMBL/GenBank/DDBJ databases">
        <title>Alicyclobacillus dauci DSM2870, complete genome.</title>
        <authorList>
            <person name="Wang Q."/>
            <person name="Cai R."/>
            <person name="Wang Z."/>
        </authorList>
    </citation>
    <scope>NUCLEOTIDE SEQUENCE</scope>
    <source>
        <strain evidence="2">DSM 28700</strain>
    </source>
</reference>
<dbReference type="InterPro" id="IPR036264">
    <property type="entry name" value="Bact_exopeptidase_dim_dom"/>
</dbReference>
<dbReference type="EMBL" id="CP104064">
    <property type="protein sequence ID" value="WAH38813.1"/>
    <property type="molecule type" value="Genomic_DNA"/>
</dbReference>
<dbReference type="PANTHER" id="PTHR30575:SF3">
    <property type="entry name" value="PEPTIDASE M20 DIMERISATION DOMAIN-CONTAINING PROTEIN"/>
    <property type="match status" value="1"/>
</dbReference>
<accession>A0ABY6Z7D3</accession>
<dbReference type="Pfam" id="PF01546">
    <property type="entry name" value="Peptidase_M20"/>
    <property type="match status" value="1"/>
</dbReference>
<name>A0ABY6Z7D3_9BACL</name>
<dbReference type="InterPro" id="IPR011650">
    <property type="entry name" value="Peptidase_M20_dimer"/>
</dbReference>
<organism evidence="2 3">
    <name type="scientific">Alicyclobacillus dauci</name>
    <dbReference type="NCBI Taxonomy" id="1475485"/>
    <lineage>
        <taxon>Bacteria</taxon>
        <taxon>Bacillati</taxon>
        <taxon>Bacillota</taxon>
        <taxon>Bacilli</taxon>
        <taxon>Bacillales</taxon>
        <taxon>Alicyclobacillaceae</taxon>
        <taxon>Alicyclobacillus</taxon>
    </lineage>
</organism>
<dbReference type="Gene3D" id="3.40.630.10">
    <property type="entry name" value="Zn peptidases"/>
    <property type="match status" value="2"/>
</dbReference>
<evidence type="ECO:0000313" key="2">
    <source>
        <dbReference type="EMBL" id="WAH38813.1"/>
    </source>
</evidence>
<dbReference type="InterPro" id="IPR052030">
    <property type="entry name" value="Peptidase_M20/M20A_hydrolases"/>
</dbReference>
<feature type="domain" description="Peptidase M20 dimerisation" evidence="1">
    <location>
        <begin position="216"/>
        <end position="309"/>
    </location>
</feature>
<dbReference type="InterPro" id="IPR017439">
    <property type="entry name" value="Amidohydrolase"/>
</dbReference>
<protein>
    <submittedName>
        <fullName evidence="2">Amidohydrolase</fullName>
    </submittedName>
</protein>
<sequence>MNIVELRRDLHANPEVGFTEFRTATRVVEELRRLGYKVLFGDEVMRPSSRRGVPSVEQLTVAYERAKAEGANEEILAAMEGGLTGVVATLEGGGAGPTVAFRFDMDALPIVESHAADHLPQAEGFRSRHEGSMHACGHDGHTAIGLAFAETMTHVNFNGTLKLIFQPAEEGGRGAVSMVDKGVVDDVDKLFCFHLGLDLPIGSMSGGATDFLASTKLEVRFKGVPAHAAAAPEKGKNALLGAATALLNIHALPRFSTGATRVNVGILEGGSAPNIVPDSAKMVLECRAASYEDNQDLERRVRSILEHSAEMHGLDCDIAVIGEAATAACDRELVELAMREAKEIPFFTEQLESHPLGASEDATFLMRRVQEQEGQATYMIIGTTIAAPHHNEKFDIDERILPMAVQLLERIARQTLR</sequence>
<dbReference type="PIRSF" id="PIRSF005962">
    <property type="entry name" value="Pept_M20D_amidohydro"/>
    <property type="match status" value="1"/>
</dbReference>
<dbReference type="InterPro" id="IPR002933">
    <property type="entry name" value="Peptidase_M20"/>
</dbReference>
<evidence type="ECO:0000313" key="3">
    <source>
        <dbReference type="Proteomes" id="UP001164803"/>
    </source>
</evidence>
<keyword evidence="3" id="KW-1185">Reference proteome</keyword>
<dbReference type="RefSeq" id="WP_268046405.1">
    <property type="nucleotide sequence ID" value="NZ_CP104064.1"/>
</dbReference>
<dbReference type="NCBIfam" id="TIGR01891">
    <property type="entry name" value="amidohydrolases"/>
    <property type="match status" value="1"/>
</dbReference>
<dbReference type="Proteomes" id="UP001164803">
    <property type="component" value="Chromosome"/>
</dbReference>
<evidence type="ECO:0000259" key="1">
    <source>
        <dbReference type="Pfam" id="PF07687"/>
    </source>
</evidence>
<dbReference type="SUPFAM" id="SSF55031">
    <property type="entry name" value="Bacterial exopeptidase dimerisation domain"/>
    <property type="match status" value="1"/>
</dbReference>
<dbReference type="SUPFAM" id="SSF53187">
    <property type="entry name" value="Zn-dependent exopeptidases"/>
    <property type="match status" value="1"/>
</dbReference>
<proteinExistence type="predicted"/>
<dbReference type="PANTHER" id="PTHR30575">
    <property type="entry name" value="PEPTIDASE M20"/>
    <property type="match status" value="1"/>
</dbReference>